<evidence type="ECO:0008006" key="3">
    <source>
        <dbReference type="Google" id="ProtNLM"/>
    </source>
</evidence>
<evidence type="ECO:0000313" key="1">
    <source>
        <dbReference type="EMBL" id="SCL16196.1"/>
    </source>
</evidence>
<dbReference type="AlphaFoldDB" id="A0A1C6RGJ4"/>
<protein>
    <recommendedName>
        <fullName evidence="3">DUF3151 domain-containing protein</fullName>
    </recommendedName>
</protein>
<organism evidence="1 2">
    <name type="scientific">Micromonospora inyonensis</name>
    <dbReference type="NCBI Taxonomy" id="47866"/>
    <lineage>
        <taxon>Bacteria</taxon>
        <taxon>Bacillati</taxon>
        <taxon>Actinomycetota</taxon>
        <taxon>Actinomycetes</taxon>
        <taxon>Micromonosporales</taxon>
        <taxon>Micromonosporaceae</taxon>
        <taxon>Micromonospora</taxon>
    </lineage>
</organism>
<reference evidence="2" key="1">
    <citation type="submission" date="2016-06" db="EMBL/GenBank/DDBJ databases">
        <authorList>
            <person name="Varghese N."/>
        </authorList>
    </citation>
    <scope>NUCLEOTIDE SEQUENCE [LARGE SCALE GENOMIC DNA]</scope>
    <source>
        <strain evidence="2">DSM 46123</strain>
    </source>
</reference>
<dbReference type="Proteomes" id="UP000198906">
    <property type="component" value="Unassembled WGS sequence"/>
</dbReference>
<dbReference type="InterPro" id="IPR014487">
    <property type="entry name" value="DUF3151"/>
</dbReference>
<dbReference type="Pfam" id="PF11349">
    <property type="entry name" value="DUF3151"/>
    <property type="match status" value="1"/>
</dbReference>
<dbReference type="RefSeq" id="WP_091454509.1">
    <property type="nucleotide sequence ID" value="NZ_FMHU01000001.1"/>
</dbReference>
<dbReference type="STRING" id="47866.GA0074694_1532"/>
<evidence type="ECO:0000313" key="2">
    <source>
        <dbReference type="Proteomes" id="UP000198906"/>
    </source>
</evidence>
<dbReference type="PIRSF" id="PIRSF017349">
    <property type="entry name" value="UCP017349"/>
    <property type="match status" value="1"/>
</dbReference>
<proteinExistence type="predicted"/>
<name>A0A1C6RGJ4_9ACTN</name>
<gene>
    <name evidence="1" type="ORF">GA0074694_1532</name>
</gene>
<accession>A0A1C6RGJ4</accession>
<keyword evidence="2" id="KW-1185">Reference proteome</keyword>
<dbReference type="EMBL" id="FMHU01000001">
    <property type="protein sequence ID" value="SCL16196.1"/>
    <property type="molecule type" value="Genomic_DNA"/>
</dbReference>
<sequence length="142" mass="15246">MQNLLPEPPATLLPVHDEAEAALAAAAEADTDEAYAEVAARFPTFSAGWATLATRALAQGQVVPAYAFARTGYHRGLDQLRRNGWRGHGPVPWSHEPNRGFLRCLYVLSRAADEIGEADEAARCAQFLRDCDPAAGDALASD</sequence>